<dbReference type="Proteomes" id="UP000037210">
    <property type="component" value="Unassembled WGS sequence"/>
</dbReference>
<dbReference type="EMBL" id="LFWZ01000027">
    <property type="protein sequence ID" value="KON30571.1"/>
    <property type="molecule type" value="Genomic_DNA"/>
</dbReference>
<dbReference type="PROSITE" id="PS00165">
    <property type="entry name" value="DEHYDRATASE_SER_THR"/>
    <property type="match status" value="1"/>
</dbReference>
<evidence type="ECO:0000313" key="7">
    <source>
        <dbReference type="Proteomes" id="UP000037210"/>
    </source>
</evidence>
<comment type="similarity">
    <text evidence="2">Belongs to the serine/threonine dehydratase family.</text>
</comment>
<dbReference type="AlphaFoldDB" id="A0A0M0BQR9"/>
<dbReference type="NCBIfam" id="NF005292">
    <property type="entry name" value="PRK06815.1"/>
    <property type="match status" value="1"/>
</dbReference>
<comment type="cofactor">
    <cofactor evidence="1">
        <name>pyridoxal 5'-phosphate</name>
        <dbReference type="ChEBI" id="CHEBI:597326"/>
    </cofactor>
</comment>
<dbReference type="PANTHER" id="PTHR48078:SF6">
    <property type="entry name" value="L-THREONINE DEHYDRATASE CATABOLIC TDCB"/>
    <property type="match status" value="1"/>
</dbReference>
<evidence type="ECO:0000256" key="3">
    <source>
        <dbReference type="ARBA" id="ARBA00022898"/>
    </source>
</evidence>
<feature type="domain" description="Tryptophan synthase beta chain-like PALP" evidence="5">
    <location>
        <begin position="21"/>
        <end position="309"/>
    </location>
</feature>
<dbReference type="InterPro" id="IPR036052">
    <property type="entry name" value="TrpB-like_PALP_sf"/>
</dbReference>
<proteinExistence type="inferred from homology"/>
<name>A0A0M0BQR9_9ARCH</name>
<dbReference type="GO" id="GO:0006567">
    <property type="term" value="P:L-threonine catabolic process"/>
    <property type="evidence" value="ECO:0007669"/>
    <property type="project" value="TreeGrafter"/>
</dbReference>
<gene>
    <name evidence="6" type="ORF">AC482_03465</name>
</gene>
<dbReference type="GO" id="GO:0004794">
    <property type="term" value="F:threonine deaminase activity"/>
    <property type="evidence" value="ECO:0007669"/>
    <property type="project" value="TreeGrafter"/>
</dbReference>
<organism evidence="6 7">
    <name type="scientific">miscellaneous Crenarchaeota group-15 archaeon DG-45</name>
    <dbReference type="NCBI Taxonomy" id="1685127"/>
    <lineage>
        <taxon>Archaea</taxon>
        <taxon>Candidatus Bathyarchaeota</taxon>
        <taxon>MCG-15</taxon>
    </lineage>
</organism>
<dbReference type="CDD" id="cd01562">
    <property type="entry name" value="Thr-dehyd"/>
    <property type="match status" value="1"/>
</dbReference>
<keyword evidence="3" id="KW-0663">Pyridoxal phosphate</keyword>
<accession>A0A0M0BQR9</accession>
<dbReference type="GO" id="GO:0006565">
    <property type="term" value="P:L-serine catabolic process"/>
    <property type="evidence" value="ECO:0007669"/>
    <property type="project" value="TreeGrafter"/>
</dbReference>
<reference evidence="6 7" key="1">
    <citation type="submission" date="2015-06" db="EMBL/GenBank/DDBJ databases">
        <title>New insights into the roles of widespread benthic archaea in carbon and nitrogen cycling.</title>
        <authorList>
            <person name="Lazar C.S."/>
            <person name="Baker B.J."/>
            <person name="Seitz K.W."/>
            <person name="Hyde A.S."/>
            <person name="Dick G.J."/>
            <person name="Hinrichs K.-U."/>
            <person name="Teske A.P."/>
        </authorList>
    </citation>
    <scope>NUCLEOTIDE SEQUENCE [LARGE SCALE GENOMIC DNA]</scope>
    <source>
        <strain evidence="6">DG-45</strain>
    </source>
</reference>
<evidence type="ECO:0000256" key="4">
    <source>
        <dbReference type="ARBA" id="ARBA00023239"/>
    </source>
</evidence>
<dbReference type="InterPro" id="IPR050147">
    <property type="entry name" value="Ser/Thr_Dehydratase"/>
</dbReference>
<dbReference type="GO" id="GO:0009097">
    <property type="term" value="P:isoleucine biosynthetic process"/>
    <property type="evidence" value="ECO:0007669"/>
    <property type="project" value="TreeGrafter"/>
</dbReference>
<dbReference type="InterPro" id="IPR001926">
    <property type="entry name" value="TrpB-like_PALP"/>
</dbReference>
<dbReference type="PANTHER" id="PTHR48078">
    <property type="entry name" value="THREONINE DEHYDRATASE, MITOCHONDRIAL-RELATED"/>
    <property type="match status" value="1"/>
</dbReference>
<sequence>MELTCPMELKGVYEARGRVRRWVRETPLEHSPFLSELCGGEVWLKMESLQLTGSFKIRGALNKILQLSEGQRGRGIVAASSGNHGQGVGYAAGMLGVDATIVVPRNTPEAKLDAIRRYGSELVVHGEEYMDAEKLARRMEREEGKTFVSAYNDLDVIAGQGTAGLEMVEEEPDLDAVLVPVGGGGLISGVGSVFKRALPGAEVLGVQSVASPVMCESMRRGHIVEMELGESVAEGLHGGIEEGSITFDLCRSLVDDFILVREETIVMAIRLMLARQRRIVEGAGAVGVAAILENPDRFRNRKTGVIISGGNMGPSLLRKAVCEG</sequence>
<protein>
    <recommendedName>
        <fullName evidence="5">Tryptophan synthase beta chain-like PALP domain-containing protein</fullName>
    </recommendedName>
</protein>
<dbReference type="Gene3D" id="3.40.50.1100">
    <property type="match status" value="2"/>
</dbReference>
<dbReference type="Pfam" id="PF00291">
    <property type="entry name" value="PALP"/>
    <property type="match status" value="1"/>
</dbReference>
<evidence type="ECO:0000313" key="6">
    <source>
        <dbReference type="EMBL" id="KON30571.1"/>
    </source>
</evidence>
<dbReference type="GO" id="GO:0003941">
    <property type="term" value="F:L-serine ammonia-lyase activity"/>
    <property type="evidence" value="ECO:0007669"/>
    <property type="project" value="TreeGrafter"/>
</dbReference>
<evidence type="ECO:0000259" key="5">
    <source>
        <dbReference type="Pfam" id="PF00291"/>
    </source>
</evidence>
<dbReference type="FunFam" id="3.40.50.1100:FF:000005">
    <property type="entry name" value="Threonine dehydratase catabolic"/>
    <property type="match status" value="1"/>
</dbReference>
<evidence type="ECO:0000256" key="1">
    <source>
        <dbReference type="ARBA" id="ARBA00001933"/>
    </source>
</evidence>
<keyword evidence="4" id="KW-0456">Lyase</keyword>
<evidence type="ECO:0000256" key="2">
    <source>
        <dbReference type="ARBA" id="ARBA00010869"/>
    </source>
</evidence>
<comment type="caution">
    <text evidence="6">The sequence shown here is derived from an EMBL/GenBank/DDBJ whole genome shotgun (WGS) entry which is preliminary data.</text>
</comment>
<dbReference type="SUPFAM" id="SSF53686">
    <property type="entry name" value="Tryptophan synthase beta subunit-like PLP-dependent enzymes"/>
    <property type="match status" value="1"/>
</dbReference>
<dbReference type="GO" id="GO:0030170">
    <property type="term" value="F:pyridoxal phosphate binding"/>
    <property type="evidence" value="ECO:0007669"/>
    <property type="project" value="InterPro"/>
</dbReference>
<dbReference type="InterPro" id="IPR000634">
    <property type="entry name" value="Ser/Thr_deHydtase_PyrdxlP-BS"/>
</dbReference>